<dbReference type="OrthoDB" id="9803101at2"/>
<dbReference type="GO" id="GO:0019239">
    <property type="term" value="F:deaminase activity"/>
    <property type="evidence" value="ECO:0007669"/>
    <property type="project" value="TreeGrafter"/>
</dbReference>
<keyword evidence="3" id="KW-1185">Reference proteome</keyword>
<dbReference type="NCBIfam" id="TIGR00004">
    <property type="entry name" value="Rid family detoxifying hydrolase"/>
    <property type="match status" value="1"/>
</dbReference>
<proteinExistence type="inferred from homology"/>
<evidence type="ECO:0000313" key="2">
    <source>
        <dbReference type="EMBL" id="SMO65810.1"/>
    </source>
</evidence>
<dbReference type="InterPro" id="IPR006175">
    <property type="entry name" value="YjgF/YER057c/UK114"/>
</dbReference>
<reference evidence="2 3" key="1">
    <citation type="submission" date="2017-05" db="EMBL/GenBank/DDBJ databases">
        <authorList>
            <person name="Varghese N."/>
            <person name="Submissions S."/>
        </authorList>
    </citation>
    <scope>NUCLEOTIDE SEQUENCE [LARGE SCALE GENOMIC DNA]</scope>
    <source>
        <strain evidence="2 3">DSM 21342</strain>
    </source>
</reference>
<sequence>MNIIHTNKVADPAGHYSQGVRMNGFIFVSGQLPVGYPVETPLDEQVTIVLQQMKDIVEAGGSSLEQVVKTTLYISDVNDWPAVNAAYAKFFGEHKPARSIVPVPALHYGYKIEVEAIASF</sequence>
<evidence type="ECO:0000313" key="3">
    <source>
        <dbReference type="Proteomes" id="UP000315971"/>
    </source>
</evidence>
<evidence type="ECO:0000256" key="1">
    <source>
        <dbReference type="ARBA" id="ARBA00010552"/>
    </source>
</evidence>
<comment type="similarity">
    <text evidence="1">Belongs to the RutC family.</text>
</comment>
<dbReference type="PANTHER" id="PTHR11803">
    <property type="entry name" value="2-IMINOBUTANOATE/2-IMINOPROPANOATE DEAMINASE RIDA"/>
    <property type="match status" value="1"/>
</dbReference>
<dbReference type="Pfam" id="PF01042">
    <property type="entry name" value="Ribonuc_L-PSP"/>
    <property type="match status" value="1"/>
</dbReference>
<dbReference type="PANTHER" id="PTHR11803:SF58">
    <property type="entry name" value="PROTEIN HMF1-RELATED"/>
    <property type="match status" value="1"/>
</dbReference>
<dbReference type="SUPFAM" id="SSF55298">
    <property type="entry name" value="YjgF-like"/>
    <property type="match status" value="1"/>
</dbReference>
<organism evidence="2 3">
    <name type="scientific">Solitalea koreensis</name>
    <dbReference type="NCBI Taxonomy" id="543615"/>
    <lineage>
        <taxon>Bacteria</taxon>
        <taxon>Pseudomonadati</taxon>
        <taxon>Bacteroidota</taxon>
        <taxon>Sphingobacteriia</taxon>
        <taxon>Sphingobacteriales</taxon>
        <taxon>Sphingobacteriaceae</taxon>
        <taxon>Solitalea</taxon>
    </lineage>
</organism>
<dbReference type="FunFam" id="3.30.1330.40:FF:000001">
    <property type="entry name" value="L-PSP family endoribonuclease"/>
    <property type="match status" value="1"/>
</dbReference>
<name>A0A521D4J8_9SPHI</name>
<protein>
    <submittedName>
        <fullName evidence="2">Reactive intermediate/imine deaminase</fullName>
    </submittedName>
</protein>
<dbReference type="Proteomes" id="UP000315971">
    <property type="component" value="Unassembled WGS sequence"/>
</dbReference>
<dbReference type="Gene3D" id="3.30.1330.40">
    <property type="entry name" value="RutC-like"/>
    <property type="match status" value="1"/>
</dbReference>
<dbReference type="EMBL" id="FXSZ01000005">
    <property type="protein sequence ID" value="SMO65810.1"/>
    <property type="molecule type" value="Genomic_DNA"/>
</dbReference>
<gene>
    <name evidence="2" type="ORF">SAMN06265350_105179</name>
</gene>
<dbReference type="CDD" id="cd00448">
    <property type="entry name" value="YjgF_YER057c_UK114_family"/>
    <property type="match status" value="1"/>
</dbReference>
<dbReference type="GO" id="GO:0005829">
    <property type="term" value="C:cytosol"/>
    <property type="evidence" value="ECO:0007669"/>
    <property type="project" value="TreeGrafter"/>
</dbReference>
<dbReference type="InterPro" id="IPR006056">
    <property type="entry name" value="RidA"/>
</dbReference>
<accession>A0A521D4J8</accession>
<dbReference type="RefSeq" id="WP_142603780.1">
    <property type="nucleotide sequence ID" value="NZ_FXSZ01000005.1"/>
</dbReference>
<dbReference type="AlphaFoldDB" id="A0A521D4J8"/>
<dbReference type="InterPro" id="IPR035959">
    <property type="entry name" value="RutC-like_sf"/>
</dbReference>